<evidence type="ECO:0000313" key="1">
    <source>
        <dbReference type="EMBL" id="RLV63553.1"/>
    </source>
</evidence>
<evidence type="ECO:0000313" key="5">
    <source>
        <dbReference type="Proteomes" id="UP000276834"/>
    </source>
</evidence>
<proteinExistence type="predicted"/>
<dbReference type="EMBL" id="QUSF01002508">
    <property type="protein sequence ID" value="RLV63553.1"/>
    <property type="molecule type" value="Genomic_DNA"/>
</dbReference>
<protein>
    <submittedName>
        <fullName evidence="3">Uncharacterized protein</fullName>
    </submittedName>
</protein>
<comment type="caution">
    <text evidence="3">The sequence shown here is derived from an EMBL/GenBank/DDBJ whole genome shotgun (WGS) entry which is preliminary data.</text>
</comment>
<name>A0A3L8Q8L2_CHLGU</name>
<reference evidence="3 5" key="1">
    <citation type="journal article" date="2018" name="Proc. R. Soc. B">
        <title>A non-coding region near Follistatin controls head colour polymorphism in the Gouldian finch.</title>
        <authorList>
            <person name="Toomey M.B."/>
            <person name="Marques C.I."/>
            <person name="Andrade P."/>
            <person name="Araujo P.M."/>
            <person name="Sabatino S."/>
            <person name="Gazda M.A."/>
            <person name="Afonso S."/>
            <person name="Lopes R.J."/>
            <person name="Corbo J.C."/>
            <person name="Carneiro M."/>
        </authorList>
    </citation>
    <scope>NUCLEOTIDE SEQUENCE [LARGE SCALE GENOMIC DNA]</scope>
    <source>
        <strain evidence="3">Red01</strain>
        <tissue evidence="3">Muscle</tissue>
    </source>
</reference>
<keyword evidence="5" id="KW-1185">Reference proteome</keyword>
<dbReference type="AlphaFoldDB" id="A0A3L8Q8L2"/>
<reference evidence="3" key="2">
    <citation type="submission" date="2018-08" db="EMBL/GenBank/DDBJ databases">
        <authorList>
            <person name="Sabatino S.J."/>
        </authorList>
    </citation>
    <scope>NUCLEOTIDE SEQUENCE</scope>
    <source>
        <strain evidence="3">Red01</strain>
        <tissue evidence="3">Muscle</tissue>
    </source>
</reference>
<accession>A0A3L8Q8L2</accession>
<evidence type="ECO:0000313" key="3">
    <source>
        <dbReference type="EMBL" id="RLV63578.1"/>
    </source>
</evidence>
<organism evidence="3 5">
    <name type="scientific">Chloebia gouldiae</name>
    <name type="common">Gouldian finch</name>
    <name type="synonym">Erythrura gouldiae</name>
    <dbReference type="NCBI Taxonomy" id="44316"/>
    <lineage>
        <taxon>Eukaryota</taxon>
        <taxon>Metazoa</taxon>
        <taxon>Chordata</taxon>
        <taxon>Craniata</taxon>
        <taxon>Vertebrata</taxon>
        <taxon>Euteleostomi</taxon>
        <taxon>Archelosauria</taxon>
        <taxon>Archosauria</taxon>
        <taxon>Dinosauria</taxon>
        <taxon>Saurischia</taxon>
        <taxon>Theropoda</taxon>
        <taxon>Coelurosauria</taxon>
        <taxon>Aves</taxon>
        <taxon>Neognathae</taxon>
        <taxon>Neoaves</taxon>
        <taxon>Telluraves</taxon>
        <taxon>Australaves</taxon>
        <taxon>Passeriformes</taxon>
        <taxon>Passeroidea</taxon>
        <taxon>Passeridae</taxon>
        <taxon>Chloebia</taxon>
    </lineage>
</organism>
<evidence type="ECO:0000313" key="4">
    <source>
        <dbReference type="EMBL" id="RLV63579.1"/>
    </source>
</evidence>
<dbReference type="Proteomes" id="UP000276834">
    <property type="component" value="Unassembled WGS sequence"/>
</dbReference>
<sequence>MVRLILTWIGQTCETEDYTWCPDWMGKRLHRPWSVSSASATPGATVCGDIPFKKDKDLVWDRLLSWQQDSPTRSAQGSSQRRKRCLVWGCLIPVSS</sequence>
<dbReference type="EMBL" id="QUSF01002507">
    <property type="protein sequence ID" value="RLV63554.1"/>
    <property type="molecule type" value="Genomic_DNA"/>
</dbReference>
<evidence type="ECO:0000313" key="2">
    <source>
        <dbReference type="EMBL" id="RLV63554.1"/>
    </source>
</evidence>
<dbReference type="EMBL" id="QUSF01002416">
    <property type="protein sequence ID" value="RLV63578.1"/>
    <property type="molecule type" value="Genomic_DNA"/>
</dbReference>
<gene>
    <name evidence="3" type="ORF">DV515_00018130</name>
    <name evidence="4" type="ORF">DV515_00018131</name>
    <name evidence="1" type="ORF">DV515_00018155</name>
    <name evidence="2" type="ORF">DV515_00018156</name>
</gene>
<dbReference type="EMBL" id="QUSF01002415">
    <property type="protein sequence ID" value="RLV63579.1"/>
    <property type="molecule type" value="Genomic_DNA"/>
</dbReference>